<dbReference type="PROSITE" id="PS51257">
    <property type="entry name" value="PROKAR_LIPOPROTEIN"/>
    <property type="match status" value="1"/>
</dbReference>
<gene>
    <name evidence="2" type="ORF">SAMN04488503_1462</name>
</gene>
<dbReference type="GO" id="GO:0003677">
    <property type="term" value="F:DNA binding"/>
    <property type="evidence" value="ECO:0007669"/>
    <property type="project" value="InterPro"/>
</dbReference>
<evidence type="ECO:0000313" key="2">
    <source>
        <dbReference type="EMBL" id="SNR81550.1"/>
    </source>
</evidence>
<dbReference type="RefSeq" id="WP_089273208.1">
    <property type="nucleotide sequence ID" value="NZ_FZOC01000002.1"/>
</dbReference>
<name>A0A238ZE40_9BACT</name>
<evidence type="ECO:0000313" key="3">
    <source>
        <dbReference type="Proteomes" id="UP000198324"/>
    </source>
</evidence>
<accession>A0A238ZE40</accession>
<dbReference type="GO" id="GO:0004518">
    <property type="term" value="F:nuclease activity"/>
    <property type="evidence" value="ECO:0007669"/>
    <property type="project" value="InterPro"/>
</dbReference>
<dbReference type="SMART" id="SM00891">
    <property type="entry name" value="ERCC4"/>
    <property type="match status" value="1"/>
</dbReference>
<dbReference type="InterPro" id="IPR011335">
    <property type="entry name" value="Restrct_endonuc-II-like"/>
</dbReference>
<dbReference type="GO" id="GO:0006259">
    <property type="term" value="P:DNA metabolic process"/>
    <property type="evidence" value="ECO:0007669"/>
    <property type="project" value="UniProtKB-ARBA"/>
</dbReference>
<organism evidence="2 3">
    <name type="scientific">Humidesulfovibrio mexicanus</name>
    <dbReference type="NCBI Taxonomy" id="147047"/>
    <lineage>
        <taxon>Bacteria</taxon>
        <taxon>Pseudomonadati</taxon>
        <taxon>Thermodesulfobacteriota</taxon>
        <taxon>Desulfovibrionia</taxon>
        <taxon>Desulfovibrionales</taxon>
        <taxon>Desulfovibrionaceae</taxon>
        <taxon>Humidesulfovibrio</taxon>
    </lineage>
</organism>
<dbReference type="Gene3D" id="3.40.50.10130">
    <property type="match status" value="1"/>
</dbReference>
<protein>
    <submittedName>
        <fullName evidence="2">ERCC4 domain-containing protein</fullName>
    </submittedName>
</protein>
<sequence>MKIICDSREQLAFTFGGYGCEVQAGTLTTGDYSLAGLEDRCAVERKSLDDLLGCLIGEGRERFERELARAAGLECFAVVVEASMQDMAEGRYRSRMKPHAALQSVLAFQVRHGCPFLWCGNRTGAEYATYHFLRHYLREASTRYKSILEAHGPQAA</sequence>
<dbReference type="AlphaFoldDB" id="A0A238ZE40"/>
<dbReference type="OrthoDB" id="5401892at2"/>
<keyword evidence="3" id="KW-1185">Reference proteome</keyword>
<evidence type="ECO:0000259" key="1">
    <source>
        <dbReference type="SMART" id="SM00891"/>
    </source>
</evidence>
<dbReference type="SUPFAM" id="SSF52980">
    <property type="entry name" value="Restriction endonuclease-like"/>
    <property type="match status" value="1"/>
</dbReference>
<feature type="domain" description="ERCC4" evidence="1">
    <location>
        <begin position="2"/>
        <end position="84"/>
    </location>
</feature>
<proteinExistence type="predicted"/>
<dbReference type="Proteomes" id="UP000198324">
    <property type="component" value="Unassembled WGS sequence"/>
</dbReference>
<dbReference type="EMBL" id="FZOC01000002">
    <property type="protein sequence ID" value="SNR81550.1"/>
    <property type="molecule type" value="Genomic_DNA"/>
</dbReference>
<dbReference type="InterPro" id="IPR006166">
    <property type="entry name" value="ERCC4_domain"/>
</dbReference>
<dbReference type="Pfam" id="PF02732">
    <property type="entry name" value="ERCC4"/>
    <property type="match status" value="1"/>
</dbReference>
<reference evidence="2 3" key="1">
    <citation type="submission" date="2017-06" db="EMBL/GenBank/DDBJ databases">
        <authorList>
            <person name="Kim H.J."/>
            <person name="Triplett B.A."/>
        </authorList>
    </citation>
    <scope>NUCLEOTIDE SEQUENCE [LARGE SCALE GENOMIC DNA]</scope>
    <source>
        <strain evidence="2 3">DSM 13116</strain>
    </source>
</reference>